<feature type="transmembrane region" description="Helical" evidence="2">
    <location>
        <begin position="24"/>
        <end position="42"/>
    </location>
</feature>
<keyword evidence="1" id="KW-0732">Signal</keyword>
<keyword evidence="2" id="KW-1133">Transmembrane helix</keyword>
<dbReference type="Pfam" id="PF13517">
    <property type="entry name" value="FG-GAP_3"/>
    <property type="match status" value="1"/>
</dbReference>
<evidence type="ECO:0000313" key="4">
    <source>
        <dbReference type="Proteomes" id="UP000320176"/>
    </source>
</evidence>
<dbReference type="PANTHER" id="PTHR45460">
    <property type="entry name" value="SIMILAR TO CYSTEINE PROTEINASE"/>
    <property type="match status" value="1"/>
</dbReference>
<dbReference type="InterPro" id="IPR013517">
    <property type="entry name" value="FG-GAP"/>
</dbReference>
<keyword evidence="2" id="KW-0812">Transmembrane</keyword>
<evidence type="ECO:0008006" key="5">
    <source>
        <dbReference type="Google" id="ProtNLM"/>
    </source>
</evidence>
<dbReference type="PANTHER" id="PTHR45460:SF2">
    <property type="entry name" value="ALPHA 1,3 GLUCANASE, GH71 FAMILY (EUROFUNG)"/>
    <property type="match status" value="1"/>
</dbReference>
<accession>A0A5C6AT36</accession>
<dbReference type="OrthoDB" id="221211at2"/>
<gene>
    <name evidence="3" type="ORF">Pla52n_36210</name>
</gene>
<organism evidence="3 4">
    <name type="scientific">Stieleria varia</name>
    <dbReference type="NCBI Taxonomy" id="2528005"/>
    <lineage>
        <taxon>Bacteria</taxon>
        <taxon>Pseudomonadati</taxon>
        <taxon>Planctomycetota</taxon>
        <taxon>Planctomycetia</taxon>
        <taxon>Pirellulales</taxon>
        <taxon>Pirellulaceae</taxon>
        <taxon>Stieleria</taxon>
    </lineage>
</organism>
<dbReference type="SUPFAM" id="SSF69318">
    <property type="entry name" value="Integrin alpha N-terminal domain"/>
    <property type="match status" value="2"/>
</dbReference>
<name>A0A5C6AT36_9BACT</name>
<dbReference type="Proteomes" id="UP000320176">
    <property type="component" value="Unassembled WGS sequence"/>
</dbReference>
<comment type="caution">
    <text evidence="3">The sequence shown here is derived from an EMBL/GenBank/DDBJ whole genome shotgun (WGS) entry which is preliminary data.</text>
</comment>
<sequence length="1272" mass="139148">MGGSVRVVSEQETEKSKSSSSTRWAVVVAILIALVAIIVLNLPSTNGPNPAGGTDGMSGPLLELNQALAATENMETAQAAPLWESLRKEFPDDPSVALNAGLNAVLRVDSLTAQATDGNKTKEEQSAARGQLGAAIADARVAVDQYAKISGDEVTKVWLASRVDSHEATLVPAMSKSLRRNLFTRLIDALAGPIGDDPRAIILGGPLTELLAQVEDPDASFGPGSTKKAAAALAKLSDNHPDNLFLAMNALMTGVDVQDKKASRFVDRMAGLVESMRPTLVKYIESDGSTMESLAQRLRQAIADGKWQDSVQPKFIWRNILTPLEIMRTDRRRTMPHPLDRLSFDTLRRLSAEAAEANPLKRAEESLQFANEDLQQNANVAIPIDWDVDLDTDIATVDGDGVLTIWNNDLDSESKSTWTQSASLKLDFEPTGMIATELFMVDSSNPERLKRDGMTVADDDTKGLYAQKVRHDVIPGIVLFGKSGVRLVAIDSREKTEDAKRLTLVDGNTGLQDLSNVHAVIAGDMEGDGDVDLVVSADDGIHVFINRGTRTFFESKLPANGFDVDDPATSLAIADLDRDLDLDVVTVHAASGRVGLLENLLHLQFRTRYLDEIPASKDAHSVLVADVDGNIAWDIIIASKSESALAFGRTADVGVWNVERVETGKGFAGACSLADLDNDTFPELVGGGSVSRLGPWGIVEPTPLNIVTTSSQPTLVGDVNIDGKLDLLSAQENAVVVSTNTTPSVGHHLTVRFRGISDNAESSGRVNHYAIGSVLELRFGPHYRAQIVTSPATHFGLDGLQSASNVRIIMPNGLTQTIAEPTIDVVLEEEQSLKGSCPYLYCWDGEKFAFATDCLWAAPLGLQVAQGVVARDRPWEYLKVDGDLVQARDGQYELRITEELWEVAYIDHLELTAVDHPDDVDIWTNEKVGPASIATPTIYSFDQSQVRQVTAALDTQGNDVTDLLRESDQQFVQGFEYRLRQGLCPPHWIDMDFTGQVPPSLDDQRVYLVLRGWILPTDSSLNIQIDQNPELPRLEFPSLWVPDSSGQWQRKIESIGFPGGKTKTIVVDVTDAINTDDPRLRVRTSAQIYWDSAMLSVQSQPAEIKPQTCSLASAEVAQHGFSQKSQASPRHPEVYDYQITSSQPRWAPLRGKVTQLGDCDPLIRSWDDQMVVISGGDEIRVRFNVPPNPVPAGWKRDFVLHCVGWDKDADLNTLTGQSIGPLPMREMQSYPPTMQSQSAFDAVESLNATHLNREQSFREFWYRPTGLHDELE</sequence>
<dbReference type="InterPro" id="IPR028994">
    <property type="entry name" value="Integrin_alpha_N"/>
</dbReference>
<dbReference type="EMBL" id="SJPN01000004">
    <property type="protein sequence ID" value="TWU02571.1"/>
    <property type="molecule type" value="Genomic_DNA"/>
</dbReference>
<evidence type="ECO:0000256" key="1">
    <source>
        <dbReference type="ARBA" id="ARBA00022729"/>
    </source>
</evidence>
<protein>
    <recommendedName>
        <fullName evidence="5">FG-GAP repeat protein</fullName>
    </recommendedName>
</protein>
<keyword evidence="2" id="KW-0472">Membrane</keyword>
<keyword evidence="4" id="KW-1185">Reference proteome</keyword>
<dbReference type="AlphaFoldDB" id="A0A5C6AT36"/>
<evidence type="ECO:0000256" key="2">
    <source>
        <dbReference type="SAM" id="Phobius"/>
    </source>
</evidence>
<reference evidence="3 4" key="1">
    <citation type="submission" date="2019-02" db="EMBL/GenBank/DDBJ databases">
        <title>Deep-cultivation of Planctomycetes and their phenomic and genomic characterization uncovers novel biology.</title>
        <authorList>
            <person name="Wiegand S."/>
            <person name="Jogler M."/>
            <person name="Boedeker C."/>
            <person name="Pinto D."/>
            <person name="Vollmers J."/>
            <person name="Rivas-Marin E."/>
            <person name="Kohn T."/>
            <person name="Peeters S.H."/>
            <person name="Heuer A."/>
            <person name="Rast P."/>
            <person name="Oberbeckmann S."/>
            <person name="Bunk B."/>
            <person name="Jeske O."/>
            <person name="Meyerdierks A."/>
            <person name="Storesund J.E."/>
            <person name="Kallscheuer N."/>
            <person name="Luecker S."/>
            <person name="Lage O.M."/>
            <person name="Pohl T."/>
            <person name="Merkel B.J."/>
            <person name="Hornburger P."/>
            <person name="Mueller R.-W."/>
            <person name="Bruemmer F."/>
            <person name="Labrenz M."/>
            <person name="Spormann A.M."/>
            <person name="Op Den Camp H."/>
            <person name="Overmann J."/>
            <person name="Amann R."/>
            <person name="Jetten M.S.M."/>
            <person name="Mascher T."/>
            <person name="Medema M.H."/>
            <person name="Devos D.P."/>
            <person name="Kaster A.-K."/>
            <person name="Ovreas L."/>
            <person name="Rohde M."/>
            <person name="Galperin M.Y."/>
            <person name="Jogler C."/>
        </authorList>
    </citation>
    <scope>NUCLEOTIDE SEQUENCE [LARGE SCALE GENOMIC DNA]</scope>
    <source>
        <strain evidence="3 4">Pla52n</strain>
    </source>
</reference>
<proteinExistence type="predicted"/>
<evidence type="ECO:0000313" key="3">
    <source>
        <dbReference type="EMBL" id="TWU02571.1"/>
    </source>
</evidence>